<name>A0A0F7VDA9_TOXGV</name>
<organism evidence="2">
    <name type="scientific">Toxoplasma gondii (strain ATCC 50861 / VEG)</name>
    <dbReference type="NCBI Taxonomy" id="432359"/>
    <lineage>
        <taxon>Eukaryota</taxon>
        <taxon>Sar</taxon>
        <taxon>Alveolata</taxon>
        <taxon>Apicomplexa</taxon>
        <taxon>Conoidasida</taxon>
        <taxon>Coccidia</taxon>
        <taxon>Eucoccidiorida</taxon>
        <taxon>Eimeriorina</taxon>
        <taxon>Sarcocystidae</taxon>
        <taxon>Toxoplasma</taxon>
    </lineage>
</organism>
<feature type="region of interest" description="Disordered" evidence="1">
    <location>
        <begin position="234"/>
        <end position="274"/>
    </location>
</feature>
<feature type="compositionally biased region" description="Polar residues" evidence="1">
    <location>
        <begin position="404"/>
        <end position="419"/>
    </location>
</feature>
<gene>
    <name evidence="2" type="ORF">BN1205_037820</name>
</gene>
<proteinExistence type="predicted"/>
<feature type="compositionally biased region" description="Low complexity" evidence="1">
    <location>
        <begin position="250"/>
        <end position="263"/>
    </location>
</feature>
<protein>
    <submittedName>
        <fullName evidence="2">Uncharacterized protein</fullName>
    </submittedName>
</protein>
<feature type="region of interest" description="Disordered" evidence="1">
    <location>
        <begin position="305"/>
        <end position="436"/>
    </location>
</feature>
<feature type="compositionally biased region" description="Low complexity" evidence="1">
    <location>
        <begin position="490"/>
        <end position="502"/>
    </location>
</feature>
<sequence>MRKKGVDTAIASGETKPESCWQLSSGASQNTSGCEVRADWWRSDMWKPPAANGGDSQEERALRNVDALLHALDEDYLRTFRLGGVIQSGGGKEQYTVSASETSPGILDESLPDEDLRDLLPSSRDTGKLSGRPVSTRREVLSEEFQEELDSVPCPPGEEDPRADTRPREPVAFSNGVSPSETPDAGSFENCLCIPDPPRDWLNTQNPQNISVSEVDEVDKDRRDDIFGILREEESDRKSDFERTWYQGLPSSPSGSESPSSSRSESEEDAEEARVFYQVLTSDVPSPCGDSSGKADMCWDHRFDLSGSEDEEGRTSDCSDAKEDVGAGVSITADTHLRETVTEGYPSVSSSSHVNSSNERCAQNLPGGSRCQLKSGKNKKKGSQGFSSPDNQKSHRAPEHQRNPMDSSQESFRPSSDSRLPNPGNALDPGYGGVEPVENVDSSVAVWNAGNCVVVPASETSVGDEASAEPRGNQAPSEDASAATDDSTRPAGAAPSGKKAAAWTIRIRPRFSEHRNGTTNGARNTLSKREGKLKGAVVSGWNGQTAGDVCKVDSCTSPRECSQNGMHTEETLSREENDLEIIRTTMERLNLSMPFWMADHGSGSLSHT</sequence>
<feature type="region of interest" description="Disordered" evidence="1">
    <location>
        <begin position="460"/>
        <end position="503"/>
    </location>
</feature>
<dbReference type="EMBL" id="LN714501">
    <property type="protein sequence ID" value="CEL77920.1"/>
    <property type="molecule type" value="Genomic_DNA"/>
</dbReference>
<evidence type="ECO:0000256" key="1">
    <source>
        <dbReference type="SAM" id="MobiDB-lite"/>
    </source>
</evidence>
<accession>A0A0F7VDA9</accession>
<feature type="compositionally biased region" description="Basic and acidic residues" evidence="1">
    <location>
        <begin position="159"/>
        <end position="169"/>
    </location>
</feature>
<evidence type="ECO:0000313" key="2">
    <source>
        <dbReference type="EMBL" id="CEL77920.1"/>
    </source>
</evidence>
<feature type="region of interest" description="Disordered" evidence="1">
    <location>
        <begin position="1"/>
        <end position="31"/>
    </location>
</feature>
<feature type="compositionally biased region" description="Polar residues" evidence="1">
    <location>
        <begin position="21"/>
        <end position="31"/>
    </location>
</feature>
<reference evidence="2" key="1">
    <citation type="journal article" date="2015" name="PLoS ONE">
        <title>Comprehensive Evaluation of Toxoplasma gondii VEG and Neospora caninum LIV Genomes with Tachyzoite Stage Transcriptome and Proteome Defines Novel Transcript Features.</title>
        <authorList>
            <person name="Ramaprasad A."/>
            <person name="Mourier T."/>
            <person name="Naeem R."/>
            <person name="Malas T.B."/>
            <person name="Moussa E."/>
            <person name="Panigrahi A."/>
            <person name="Vermont S.J."/>
            <person name="Otto T.D."/>
            <person name="Wastling J."/>
            <person name="Pain A."/>
        </authorList>
    </citation>
    <scope>NUCLEOTIDE SEQUENCE</scope>
    <source>
        <strain evidence="2">VEG</strain>
    </source>
</reference>
<feature type="compositionally biased region" description="Basic and acidic residues" evidence="1">
    <location>
        <begin position="234"/>
        <end position="243"/>
    </location>
</feature>
<feature type="compositionally biased region" description="Basic and acidic residues" evidence="1">
    <location>
        <begin position="392"/>
        <end position="403"/>
    </location>
</feature>
<feature type="compositionally biased region" description="Low complexity" evidence="1">
    <location>
        <begin position="347"/>
        <end position="358"/>
    </location>
</feature>
<feature type="region of interest" description="Disordered" evidence="1">
    <location>
        <begin position="88"/>
        <end position="191"/>
    </location>
</feature>
<dbReference type="AlphaFoldDB" id="A0A0F7VDA9"/>
<feature type="compositionally biased region" description="Basic and acidic residues" evidence="1">
    <location>
        <begin position="313"/>
        <end position="325"/>
    </location>
</feature>